<proteinExistence type="predicted"/>
<accession>A0A061IIB8</accession>
<reference evidence="2" key="1">
    <citation type="journal article" date="2013" name="Nat. Biotechnol.">
        <title>Chinese hamster genome sequenced from sorted chromosomes.</title>
        <authorList>
            <person name="Brinkrolf K."/>
            <person name="Rupp O."/>
            <person name="Laux H."/>
            <person name="Kollin F."/>
            <person name="Ernst W."/>
            <person name="Linke B."/>
            <person name="Kofler R."/>
            <person name="Romand S."/>
            <person name="Hesse F."/>
            <person name="Budach W.E."/>
            <person name="Galosy S."/>
            <person name="Muller D."/>
            <person name="Noll T."/>
            <person name="Wienberg J."/>
            <person name="Jostock T."/>
            <person name="Leonard M."/>
            <person name="Grillari J."/>
            <person name="Tauch A."/>
            <person name="Goesmann A."/>
            <person name="Helk B."/>
            <person name="Mott J.E."/>
            <person name="Puhler A."/>
            <person name="Borth N."/>
        </authorList>
    </citation>
    <scope>NUCLEOTIDE SEQUENCE [LARGE SCALE GENOMIC DNA]</scope>
    <source>
        <strain evidence="2">17A/GY</strain>
    </source>
</reference>
<evidence type="ECO:0000313" key="2">
    <source>
        <dbReference type="Proteomes" id="UP000030759"/>
    </source>
</evidence>
<protein>
    <submittedName>
        <fullName evidence="1">Uncharacterized protein</fullName>
    </submittedName>
</protein>
<dbReference type="EMBL" id="KE668211">
    <property type="protein sequence ID" value="ERE84106.1"/>
    <property type="molecule type" value="Genomic_DNA"/>
</dbReference>
<evidence type="ECO:0000313" key="1">
    <source>
        <dbReference type="EMBL" id="ERE84106.1"/>
    </source>
</evidence>
<organism evidence="1 2">
    <name type="scientific">Cricetulus griseus</name>
    <name type="common">Chinese hamster</name>
    <name type="synonym">Cricetulus barabensis griseus</name>
    <dbReference type="NCBI Taxonomy" id="10029"/>
    <lineage>
        <taxon>Eukaryota</taxon>
        <taxon>Metazoa</taxon>
        <taxon>Chordata</taxon>
        <taxon>Craniata</taxon>
        <taxon>Vertebrata</taxon>
        <taxon>Euteleostomi</taxon>
        <taxon>Mammalia</taxon>
        <taxon>Eutheria</taxon>
        <taxon>Euarchontoglires</taxon>
        <taxon>Glires</taxon>
        <taxon>Rodentia</taxon>
        <taxon>Myomorpha</taxon>
        <taxon>Muroidea</taxon>
        <taxon>Cricetidae</taxon>
        <taxon>Cricetinae</taxon>
        <taxon>Cricetulus</taxon>
    </lineage>
</organism>
<sequence>MCAEVCKEHGELGTDYLLRCTQADNLRTHTLKINRGYFVSACACPSSFSTQEITSAGKPGCRQHTLTLARTYWMNSQILKFRS</sequence>
<gene>
    <name evidence="1" type="ORF">H671_2g6220</name>
</gene>
<dbReference type="AlphaFoldDB" id="A0A061IIB8"/>
<dbReference type="Proteomes" id="UP000030759">
    <property type="component" value="Unassembled WGS sequence"/>
</dbReference>
<name>A0A061IIB8_CRIGR</name>